<comment type="similarity">
    <text evidence="1 8">Belongs to the SOS response-associated peptidase family.</text>
</comment>
<comment type="caution">
    <text evidence="9">The sequence shown here is derived from an EMBL/GenBank/DDBJ whole genome shotgun (WGS) entry which is preliminary data.</text>
</comment>
<evidence type="ECO:0000256" key="8">
    <source>
        <dbReference type="RuleBase" id="RU364100"/>
    </source>
</evidence>
<dbReference type="Pfam" id="PF02586">
    <property type="entry name" value="SRAP"/>
    <property type="match status" value="1"/>
</dbReference>
<evidence type="ECO:0000256" key="1">
    <source>
        <dbReference type="ARBA" id="ARBA00008136"/>
    </source>
</evidence>
<dbReference type="GO" id="GO:0008233">
    <property type="term" value="F:peptidase activity"/>
    <property type="evidence" value="ECO:0007669"/>
    <property type="project" value="UniProtKB-KW"/>
</dbReference>
<keyword evidence="7" id="KW-0456">Lyase</keyword>
<keyword evidence="5" id="KW-0190">Covalent protein-DNA linkage</keyword>
<evidence type="ECO:0000256" key="3">
    <source>
        <dbReference type="ARBA" id="ARBA00022763"/>
    </source>
</evidence>
<protein>
    <recommendedName>
        <fullName evidence="8">Abasic site processing protein</fullName>
        <ecNumber evidence="8">3.4.-.-</ecNumber>
    </recommendedName>
</protein>
<proteinExistence type="inferred from homology"/>
<dbReference type="EC" id="3.4.-.-" evidence="8"/>
<evidence type="ECO:0000256" key="7">
    <source>
        <dbReference type="ARBA" id="ARBA00023239"/>
    </source>
</evidence>
<evidence type="ECO:0000256" key="6">
    <source>
        <dbReference type="ARBA" id="ARBA00023125"/>
    </source>
</evidence>
<dbReference type="InterPro" id="IPR036590">
    <property type="entry name" value="SRAP-like"/>
</dbReference>
<evidence type="ECO:0000256" key="5">
    <source>
        <dbReference type="ARBA" id="ARBA00023124"/>
    </source>
</evidence>
<keyword evidence="6" id="KW-0238">DNA-binding</keyword>
<gene>
    <name evidence="9" type="ORF">QF206_02265</name>
</gene>
<evidence type="ECO:0000313" key="10">
    <source>
        <dbReference type="Proteomes" id="UP001321506"/>
    </source>
</evidence>
<dbReference type="PANTHER" id="PTHR13604">
    <property type="entry name" value="DC12-RELATED"/>
    <property type="match status" value="1"/>
</dbReference>
<dbReference type="Proteomes" id="UP001321506">
    <property type="component" value="Unassembled WGS sequence"/>
</dbReference>
<dbReference type="GO" id="GO:0006508">
    <property type="term" value="P:proteolysis"/>
    <property type="evidence" value="ECO:0007669"/>
    <property type="project" value="UniProtKB-KW"/>
</dbReference>
<keyword evidence="4 8" id="KW-0378">Hydrolase</keyword>
<accession>A0AAW6T6L1</accession>
<dbReference type="SUPFAM" id="SSF143081">
    <property type="entry name" value="BB1717-like"/>
    <property type="match status" value="1"/>
</dbReference>
<keyword evidence="10" id="KW-1185">Reference proteome</keyword>
<name>A0AAW6T6L1_9MICO</name>
<dbReference type="InterPro" id="IPR003738">
    <property type="entry name" value="SRAP"/>
</dbReference>
<sequence>MCGRFAVDDEVNEMIAEFVWQTGARPEDWRPGWVSSYNVAPTQQIPVLVETLADRHDPASAVIRRAEAARWSLIPGWSRDGKLKFPTFNARAETAGSQSIWKDSVVSRRALVPAAGYYEWKTEGKRKTPYFIRHPEHPIAFAGLYSWWKGTGEWQLTASILTMPASDQLEWIHPRNPMPLPHEAWDWWLDPTAPGDQRMVDEAVRMSQAQAQQLIAHEVAPLSGDGPSLIEPVNSL</sequence>
<dbReference type="AlphaFoldDB" id="A0AAW6T6L1"/>
<keyword evidence="2 8" id="KW-0645">Protease</keyword>
<dbReference type="GO" id="GO:0106300">
    <property type="term" value="P:protein-DNA covalent cross-linking repair"/>
    <property type="evidence" value="ECO:0007669"/>
    <property type="project" value="InterPro"/>
</dbReference>
<evidence type="ECO:0000313" key="9">
    <source>
        <dbReference type="EMBL" id="MDI2097793.1"/>
    </source>
</evidence>
<reference evidence="9 10" key="1">
    <citation type="submission" date="2023-04" db="EMBL/GenBank/DDBJ databases">
        <title>Klugiella caeni sp. nov. isolated from the sludge of biochemical tank.</title>
        <authorList>
            <person name="Geng K."/>
        </authorList>
    </citation>
    <scope>NUCLEOTIDE SEQUENCE [LARGE SCALE GENOMIC DNA]</scope>
    <source>
        <strain evidence="9 10">YN-L-19</strain>
    </source>
</reference>
<dbReference type="RefSeq" id="WP_281487573.1">
    <property type="nucleotide sequence ID" value="NZ_JASATX010000001.1"/>
</dbReference>
<organism evidence="9 10">
    <name type="scientific">Ruicaihuangia caeni</name>
    <dbReference type="NCBI Taxonomy" id="3042517"/>
    <lineage>
        <taxon>Bacteria</taxon>
        <taxon>Bacillati</taxon>
        <taxon>Actinomycetota</taxon>
        <taxon>Actinomycetes</taxon>
        <taxon>Micrococcales</taxon>
        <taxon>Microbacteriaceae</taxon>
        <taxon>Ruicaihuangia</taxon>
    </lineage>
</organism>
<dbReference type="PANTHER" id="PTHR13604:SF0">
    <property type="entry name" value="ABASIC SITE PROCESSING PROTEIN HMCES"/>
    <property type="match status" value="1"/>
</dbReference>
<dbReference type="Gene3D" id="3.90.1680.10">
    <property type="entry name" value="SOS response associated peptidase-like"/>
    <property type="match status" value="1"/>
</dbReference>
<evidence type="ECO:0000256" key="2">
    <source>
        <dbReference type="ARBA" id="ARBA00022670"/>
    </source>
</evidence>
<dbReference type="GO" id="GO:0016829">
    <property type="term" value="F:lyase activity"/>
    <property type="evidence" value="ECO:0007669"/>
    <property type="project" value="UniProtKB-KW"/>
</dbReference>
<evidence type="ECO:0000256" key="4">
    <source>
        <dbReference type="ARBA" id="ARBA00022801"/>
    </source>
</evidence>
<keyword evidence="3" id="KW-0227">DNA damage</keyword>
<dbReference type="GO" id="GO:0003697">
    <property type="term" value="F:single-stranded DNA binding"/>
    <property type="evidence" value="ECO:0007669"/>
    <property type="project" value="InterPro"/>
</dbReference>
<dbReference type="EMBL" id="JASATX010000001">
    <property type="protein sequence ID" value="MDI2097793.1"/>
    <property type="molecule type" value="Genomic_DNA"/>
</dbReference>